<evidence type="ECO:0000313" key="2">
    <source>
        <dbReference type="EMBL" id="EFP97413.1"/>
    </source>
</evidence>
<dbReference type="NCBIfam" id="TIGR00426">
    <property type="entry name" value="competence protein ComEA helix-hairpin-helix repeat region"/>
    <property type="match status" value="1"/>
</dbReference>
<evidence type="ECO:0000313" key="3">
    <source>
        <dbReference type="Proteomes" id="UP000002943"/>
    </source>
</evidence>
<dbReference type="STRING" id="796620.VIBC2010_18509"/>
<keyword evidence="1" id="KW-0732">Signal</keyword>
<evidence type="ECO:0000256" key="1">
    <source>
        <dbReference type="SAM" id="SignalP"/>
    </source>
</evidence>
<dbReference type="InterPro" id="IPR051675">
    <property type="entry name" value="Endo/Exo/Phosphatase_dom_1"/>
</dbReference>
<name>E3BHX4_9VIBR</name>
<organism evidence="2 3">
    <name type="scientific">Vibrio caribbeanicus ATCC BAA-2122</name>
    <dbReference type="NCBI Taxonomy" id="796620"/>
    <lineage>
        <taxon>Bacteria</taxon>
        <taxon>Pseudomonadati</taxon>
        <taxon>Pseudomonadota</taxon>
        <taxon>Gammaproteobacteria</taxon>
        <taxon>Vibrionales</taxon>
        <taxon>Vibrionaceae</taxon>
        <taxon>Vibrio</taxon>
    </lineage>
</organism>
<dbReference type="eggNOG" id="COG1555">
    <property type="taxonomic scope" value="Bacteria"/>
</dbReference>
<dbReference type="InterPro" id="IPR010994">
    <property type="entry name" value="RuvA_2-like"/>
</dbReference>
<gene>
    <name evidence="2" type="ORF">VIBC2010_18509</name>
</gene>
<dbReference type="EMBL" id="AEIU01000059">
    <property type="protein sequence ID" value="EFP97413.1"/>
    <property type="molecule type" value="Genomic_DNA"/>
</dbReference>
<proteinExistence type="predicted"/>
<dbReference type="GO" id="GO:0015627">
    <property type="term" value="C:type II protein secretion system complex"/>
    <property type="evidence" value="ECO:0007669"/>
    <property type="project" value="TreeGrafter"/>
</dbReference>
<sequence length="96" mass="10577">MTRYFITFLFLIFSSLGMADSPEVDPKYENIEITVNINKAGAEELADLLLGVGLKKAQAIVEYRDSNGLFEQPDSLLFVQGIGPAILAKNSGRIRL</sequence>
<feature type="chain" id="PRO_5003166700" description="DNA uptake protein" evidence="1">
    <location>
        <begin position="20"/>
        <end position="96"/>
    </location>
</feature>
<dbReference type="OrthoDB" id="7510573at2"/>
<dbReference type="SUPFAM" id="SSF47781">
    <property type="entry name" value="RuvA domain 2-like"/>
    <property type="match status" value="1"/>
</dbReference>
<dbReference type="AlphaFoldDB" id="E3BHX4"/>
<dbReference type="Proteomes" id="UP000002943">
    <property type="component" value="Unassembled WGS sequence"/>
</dbReference>
<comment type="caution">
    <text evidence="2">The sequence shown here is derived from an EMBL/GenBank/DDBJ whole genome shotgun (WGS) entry which is preliminary data.</text>
</comment>
<dbReference type="InterPro" id="IPR004509">
    <property type="entry name" value="Competence_ComEA_HhH"/>
</dbReference>
<accession>E3BHX4</accession>
<dbReference type="RefSeq" id="WP_009600605.1">
    <property type="nucleotide sequence ID" value="NZ_AEIU01000059.1"/>
</dbReference>
<dbReference type="Pfam" id="PF12836">
    <property type="entry name" value="HHH_3"/>
    <property type="match status" value="1"/>
</dbReference>
<dbReference type="GO" id="GO:0015628">
    <property type="term" value="P:protein secretion by the type II secretion system"/>
    <property type="evidence" value="ECO:0007669"/>
    <property type="project" value="TreeGrafter"/>
</dbReference>
<protein>
    <recommendedName>
        <fullName evidence="4">DNA uptake protein</fullName>
    </recommendedName>
</protein>
<evidence type="ECO:0008006" key="4">
    <source>
        <dbReference type="Google" id="ProtNLM"/>
    </source>
</evidence>
<dbReference type="Gene3D" id="1.10.150.280">
    <property type="entry name" value="AF1531-like domain"/>
    <property type="match status" value="1"/>
</dbReference>
<dbReference type="PANTHER" id="PTHR21180">
    <property type="entry name" value="ENDONUCLEASE/EXONUCLEASE/PHOSPHATASE FAMILY DOMAIN-CONTAINING PROTEIN 1"/>
    <property type="match status" value="1"/>
</dbReference>
<reference evidence="2 3" key="1">
    <citation type="journal article" date="2012" name="Int. J. Syst. Evol. Microbiol.">
        <title>Vibrio caribbeanicus sp. nov., isolated from the marine sponge Scleritoderma cyanea.</title>
        <authorList>
            <person name="Hoffmann M."/>
            <person name="Monday S.R."/>
            <person name="Allard M.W."/>
            <person name="Strain E.A."/>
            <person name="Whittaker P."/>
            <person name="Naum M."/>
            <person name="McCarthy P.J."/>
            <person name="Lopez J.V."/>
            <person name="Fischer M."/>
            <person name="Brown E.W."/>
        </authorList>
    </citation>
    <scope>NUCLEOTIDE SEQUENCE [LARGE SCALE GENOMIC DNA]</scope>
    <source>
        <strain evidence="2 3">ATCC BAA-2122</strain>
    </source>
</reference>
<dbReference type="PANTHER" id="PTHR21180:SF32">
    <property type="entry name" value="ENDONUCLEASE_EXONUCLEASE_PHOSPHATASE FAMILY DOMAIN-CONTAINING PROTEIN 1"/>
    <property type="match status" value="1"/>
</dbReference>
<feature type="signal peptide" evidence="1">
    <location>
        <begin position="1"/>
        <end position="19"/>
    </location>
</feature>
<keyword evidence="3" id="KW-1185">Reference proteome</keyword>